<evidence type="ECO:0000313" key="2">
    <source>
        <dbReference type="EMBL" id="CAI9945691.1"/>
    </source>
</evidence>
<dbReference type="AlphaFoldDB" id="A0AA86PTT2"/>
<dbReference type="Proteomes" id="UP001642409">
    <property type="component" value="Unassembled WGS sequence"/>
</dbReference>
<evidence type="ECO:0000313" key="4">
    <source>
        <dbReference type="Proteomes" id="UP001642409"/>
    </source>
</evidence>
<reference evidence="3 4" key="2">
    <citation type="submission" date="2024-07" db="EMBL/GenBank/DDBJ databases">
        <authorList>
            <person name="Akdeniz Z."/>
        </authorList>
    </citation>
    <scope>NUCLEOTIDE SEQUENCE [LARGE SCALE GENOMIC DNA]</scope>
</reference>
<gene>
    <name evidence="2" type="ORF">HINF_LOCUS33336</name>
    <name evidence="3" type="ORF">HINF_LOCUS67548</name>
</gene>
<accession>A0AA86PTT2</accession>
<name>A0AA86PTT2_9EUKA</name>
<evidence type="ECO:0000256" key="1">
    <source>
        <dbReference type="SAM" id="Phobius"/>
    </source>
</evidence>
<sequence>MSEFTTTLLFIISTTYILSQYYCLFEPLPEPLPKLQTWVVLLVIAISFIIGVISCILWYFGAQKNKKSCDVENQKLIQNKNFYQPVLIPKLNQISDMEVQQYMPQIIPQYLPEQYWYHLNNQSDNSPQIIPIYK</sequence>
<keyword evidence="4" id="KW-1185">Reference proteome</keyword>
<organism evidence="2">
    <name type="scientific">Hexamita inflata</name>
    <dbReference type="NCBI Taxonomy" id="28002"/>
    <lineage>
        <taxon>Eukaryota</taxon>
        <taxon>Metamonada</taxon>
        <taxon>Diplomonadida</taxon>
        <taxon>Hexamitidae</taxon>
        <taxon>Hexamitinae</taxon>
        <taxon>Hexamita</taxon>
    </lineage>
</organism>
<protein>
    <submittedName>
        <fullName evidence="3">Hypothetical_protein</fullName>
    </submittedName>
</protein>
<keyword evidence="1" id="KW-0472">Membrane</keyword>
<dbReference type="EMBL" id="CATOUU010000748">
    <property type="protein sequence ID" value="CAI9945691.1"/>
    <property type="molecule type" value="Genomic_DNA"/>
</dbReference>
<keyword evidence="1" id="KW-1133">Transmembrane helix</keyword>
<comment type="caution">
    <text evidence="2">The sequence shown here is derived from an EMBL/GenBank/DDBJ whole genome shotgun (WGS) entry which is preliminary data.</text>
</comment>
<evidence type="ECO:0000313" key="3">
    <source>
        <dbReference type="EMBL" id="CAL6094604.1"/>
    </source>
</evidence>
<keyword evidence="1" id="KW-0812">Transmembrane</keyword>
<proteinExistence type="predicted"/>
<reference evidence="2" key="1">
    <citation type="submission" date="2023-06" db="EMBL/GenBank/DDBJ databases">
        <authorList>
            <person name="Kurt Z."/>
        </authorList>
    </citation>
    <scope>NUCLEOTIDE SEQUENCE</scope>
</reference>
<feature type="transmembrane region" description="Helical" evidence="1">
    <location>
        <begin position="35"/>
        <end position="60"/>
    </location>
</feature>
<dbReference type="EMBL" id="CAXDID020000468">
    <property type="protein sequence ID" value="CAL6094604.1"/>
    <property type="molecule type" value="Genomic_DNA"/>
</dbReference>